<organism evidence="1 2">
    <name type="scientific">Paraglaciecola mesophila KMM 241</name>
    <dbReference type="NCBI Taxonomy" id="1128912"/>
    <lineage>
        <taxon>Bacteria</taxon>
        <taxon>Pseudomonadati</taxon>
        <taxon>Pseudomonadota</taxon>
        <taxon>Gammaproteobacteria</taxon>
        <taxon>Alteromonadales</taxon>
        <taxon>Alteromonadaceae</taxon>
        <taxon>Paraglaciecola</taxon>
    </lineage>
</organism>
<evidence type="ECO:0000313" key="2">
    <source>
        <dbReference type="Proteomes" id="UP000006263"/>
    </source>
</evidence>
<sequence>MPLANTIGIDVTAYFVLSMPNKHTVFAHMFSIWGIVLNCAQCMTLL</sequence>
<evidence type="ECO:0000313" key="1">
    <source>
        <dbReference type="EMBL" id="GAC26349.1"/>
    </source>
</evidence>
<reference evidence="1 2" key="1">
    <citation type="journal article" date="2017" name="Antonie Van Leeuwenhoek">
        <title>Rhizobium rhizosphaerae sp. nov., a novel species isolated from rice rhizosphere.</title>
        <authorList>
            <person name="Zhao J.J."/>
            <person name="Zhang J."/>
            <person name="Zhang R.J."/>
            <person name="Zhang C.W."/>
            <person name="Yin H.Q."/>
            <person name="Zhang X.X."/>
        </authorList>
    </citation>
    <scope>NUCLEOTIDE SEQUENCE [LARGE SCALE GENOMIC DNA]</scope>
    <source>
        <strain evidence="1 2">KMM 241</strain>
    </source>
</reference>
<gene>
    <name evidence="1" type="ORF">GMES_4076</name>
</gene>
<proteinExistence type="predicted"/>
<comment type="caution">
    <text evidence="1">The sequence shown here is derived from an EMBL/GenBank/DDBJ whole genome shotgun (WGS) entry which is preliminary data.</text>
</comment>
<dbReference type="Proteomes" id="UP000006263">
    <property type="component" value="Unassembled WGS sequence"/>
</dbReference>
<dbReference type="EMBL" id="BAEP01000075">
    <property type="protein sequence ID" value="GAC26349.1"/>
    <property type="molecule type" value="Genomic_DNA"/>
</dbReference>
<name>K6Y0K3_9ALTE</name>
<protein>
    <submittedName>
        <fullName evidence="1">Uncharacterized protein</fullName>
    </submittedName>
</protein>
<dbReference type="AlphaFoldDB" id="K6Y0K3"/>
<accession>K6Y0K3</accession>